<feature type="domain" description="VTT" evidence="9">
    <location>
        <begin position="49"/>
        <end position="174"/>
    </location>
</feature>
<evidence type="ECO:0000256" key="5">
    <source>
        <dbReference type="ARBA" id="ARBA00022989"/>
    </source>
</evidence>
<keyword evidence="6 7" id="KW-0472">Membrane</keyword>
<sequence length="251" mass="27777">MDIVMQLVDFILHVDKYLGAFVTQYGPWVYALLFIIVFVETGVVVMPFLPGDSLLFVVGAMCGAGLMSYPLAVAVLLVAAILGDQCNYSIGRYFGPKVFQWEDSRFFNRKAFDRAHQFYERYGGVTVILARFMPFIRTFVPFVAGVAEMTRSKFTFFNVTGALIWVLGIVTAGYLFGNLPWVQANLSKIIWALIIVPGLIAIYGGWKAGRAESRARPRPDGARTASVPPRKSGRSGGGIARQALEENLQET</sequence>
<evidence type="ECO:0000256" key="4">
    <source>
        <dbReference type="ARBA" id="ARBA00022692"/>
    </source>
</evidence>
<evidence type="ECO:0000313" key="11">
    <source>
        <dbReference type="Proteomes" id="UP000589716"/>
    </source>
</evidence>
<evidence type="ECO:0000259" key="9">
    <source>
        <dbReference type="Pfam" id="PF09335"/>
    </source>
</evidence>
<feature type="transmembrane region" description="Helical" evidence="7">
    <location>
        <begin position="156"/>
        <end position="177"/>
    </location>
</feature>
<comment type="caution">
    <text evidence="10">The sequence shown here is derived from an EMBL/GenBank/DDBJ whole genome shotgun (WGS) entry which is preliminary data.</text>
</comment>
<feature type="region of interest" description="Disordered" evidence="8">
    <location>
        <begin position="212"/>
        <end position="240"/>
    </location>
</feature>
<dbReference type="GO" id="GO:0005886">
    <property type="term" value="C:plasma membrane"/>
    <property type="evidence" value="ECO:0007669"/>
    <property type="project" value="UniProtKB-SubCell"/>
</dbReference>
<evidence type="ECO:0000256" key="8">
    <source>
        <dbReference type="SAM" id="MobiDB-lite"/>
    </source>
</evidence>
<evidence type="ECO:0000256" key="3">
    <source>
        <dbReference type="ARBA" id="ARBA00022475"/>
    </source>
</evidence>
<keyword evidence="3 7" id="KW-1003">Cell membrane</keyword>
<evidence type="ECO:0000256" key="1">
    <source>
        <dbReference type="ARBA" id="ARBA00004651"/>
    </source>
</evidence>
<dbReference type="PANTHER" id="PTHR30353:SF0">
    <property type="entry name" value="TRANSMEMBRANE PROTEIN"/>
    <property type="match status" value="1"/>
</dbReference>
<gene>
    <name evidence="10" type="ORF">H0I39_16870</name>
</gene>
<proteinExistence type="inferred from homology"/>
<dbReference type="RefSeq" id="WP_180551252.1">
    <property type="nucleotide sequence ID" value="NZ_JACCKX010000001.1"/>
</dbReference>
<feature type="transmembrane region" description="Helical" evidence="7">
    <location>
        <begin position="189"/>
        <end position="206"/>
    </location>
</feature>
<organism evidence="10 11">
    <name type="scientific">Ottowia beijingensis</name>
    <dbReference type="NCBI Taxonomy" id="1207057"/>
    <lineage>
        <taxon>Bacteria</taxon>
        <taxon>Pseudomonadati</taxon>
        <taxon>Pseudomonadota</taxon>
        <taxon>Betaproteobacteria</taxon>
        <taxon>Burkholderiales</taxon>
        <taxon>Comamonadaceae</taxon>
        <taxon>Ottowia</taxon>
    </lineage>
</organism>
<comment type="similarity">
    <text evidence="2 7">Belongs to the DedA family.</text>
</comment>
<dbReference type="InterPro" id="IPR032816">
    <property type="entry name" value="VTT_dom"/>
</dbReference>
<evidence type="ECO:0000256" key="6">
    <source>
        <dbReference type="ARBA" id="ARBA00023136"/>
    </source>
</evidence>
<dbReference type="Proteomes" id="UP000589716">
    <property type="component" value="Unassembled WGS sequence"/>
</dbReference>
<comment type="subcellular location">
    <subcellularLocation>
        <location evidence="1 7">Cell membrane</location>
        <topology evidence="1 7">Multi-pass membrane protein</topology>
    </subcellularLocation>
</comment>
<dbReference type="PANTHER" id="PTHR30353">
    <property type="entry name" value="INNER MEMBRANE PROTEIN DEDA-RELATED"/>
    <property type="match status" value="1"/>
</dbReference>
<dbReference type="InterPro" id="IPR058127">
    <property type="entry name" value="DedA"/>
</dbReference>
<dbReference type="NCBIfam" id="NF008102">
    <property type="entry name" value="PRK10847.1"/>
    <property type="match status" value="1"/>
</dbReference>
<protein>
    <submittedName>
        <fullName evidence="10">DedA family protein</fullName>
    </submittedName>
</protein>
<accession>A0A853IX20</accession>
<evidence type="ECO:0000313" key="10">
    <source>
        <dbReference type="EMBL" id="NZA02981.1"/>
    </source>
</evidence>
<feature type="transmembrane region" description="Helical" evidence="7">
    <location>
        <begin position="56"/>
        <end position="82"/>
    </location>
</feature>
<feature type="transmembrane region" description="Helical" evidence="7">
    <location>
        <begin position="28"/>
        <end position="49"/>
    </location>
</feature>
<evidence type="ECO:0000256" key="2">
    <source>
        <dbReference type="ARBA" id="ARBA00010792"/>
    </source>
</evidence>
<dbReference type="AlphaFoldDB" id="A0A853IX20"/>
<keyword evidence="4 7" id="KW-0812">Transmembrane</keyword>
<dbReference type="EMBL" id="JACCKX010000001">
    <property type="protein sequence ID" value="NZA02981.1"/>
    <property type="molecule type" value="Genomic_DNA"/>
</dbReference>
<reference evidence="10 11" key="1">
    <citation type="submission" date="2020-07" db="EMBL/GenBank/DDBJ databases">
        <authorList>
            <person name="Maaloum M."/>
        </authorList>
    </citation>
    <scope>NUCLEOTIDE SEQUENCE [LARGE SCALE GENOMIC DNA]</scope>
    <source>
        <strain evidence="10 11">GCS-AN-3</strain>
    </source>
</reference>
<dbReference type="InterPro" id="IPR032818">
    <property type="entry name" value="DedA-like"/>
</dbReference>
<keyword evidence="5 7" id="KW-1133">Transmembrane helix</keyword>
<keyword evidence="11" id="KW-1185">Reference proteome</keyword>
<name>A0A853IX20_9BURK</name>
<feature type="transmembrane region" description="Helical" evidence="7">
    <location>
        <begin position="122"/>
        <end position="144"/>
    </location>
</feature>
<evidence type="ECO:0000256" key="7">
    <source>
        <dbReference type="RuleBase" id="RU367016"/>
    </source>
</evidence>
<dbReference type="Pfam" id="PF09335">
    <property type="entry name" value="VTT_dom"/>
    <property type="match status" value="1"/>
</dbReference>
<feature type="compositionally biased region" description="Basic and acidic residues" evidence="8">
    <location>
        <begin position="212"/>
        <end position="221"/>
    </location>
</feature>